<sequence length="70" mass="8387">MISKSSVGVNIFFKFEFPKIEVLNGMNSKYRIAHADFFYKFIYKSIKNISKKEREYLYLLKKLISLQPEN</sequence>
<name>A0A3D9BJW1_9FLAO</name>
<gene>
    <name evidence="1" type="ORF">DRF62_12515</name>
</gene>
<dbReference type="AlphaFoldDB" id="A0A3D9BJW1"/>
<evidence type="ECO:0000313" key="1">
    <source>
        <dbReference type="EMBL" id="REC53692.1"/>
    </source>
</evidence>
<proteinExistence type="predicted"/>
<organism evidence="1 2">
    <name type="scientific">Chryseobacterium piscium</name>
    <dbReference type="NCBI Taxonomy" id="333702"/>
    <lineage>
        <taxon>Bacteria</taxon>
        <taxon>Pseudomonadati</taxon>
        <taxon>Bacteroidota</taxon>
        <taxon>Flavobacteriia</taxon>
        <taxon>Flavobacteriales</taxon>
        <taxon>Weeksellaceae</taxon>
        <taxon>Chryseobacterium group</taxon>
        <taxon>Chryseobacterium</taxon>
    </lineage>
</organism>
<comment type="caution">
    <text evidence="1">The sequence shown here is derived from an EMBL/GenBank/DDBJ whole genome shotgun (WGS) entry which is preliminary data.</text>
</comment>
<accession>A0A3D9BJW1</accession>
<keyword evidence="2" id="KW-1185">Reference proteome</keyword>
<dbReference type="EMBL" id="QNVS01000038">
    <property type="protein sequence ID" value="REC53692.1"/>
    <property type="molecule type" value="Genomic_DNA"/>
</dbReference>
<reference evidence="1 2" key="1">
    <citation type="journal article" date="2006" name="Int. J. Syst. Evol. Microbiol.">
        <title>Chryseobacterium piscium sp. nov., isolated from fish of the South Atlantic Ocean off South Africa.</title>
        <authorList>
            <person name="de Beer H."/>
            <person name="Hugo C.J."/>
            <person name="Jooste P.J."/>
            <person name="Vancanneyt M."/>
            <person name="Coenye T."/>
            <person name="Vandamme P."/>
        </authorList>
    </citation>
    <scope>NUCLEOTIDE SEQUENCE [LARGE SCALE GENOMIC DNA]</scope>
    <source>
        <strain evidence="1 2">CCUG 51923</strain>
    </source>
</reference>
<evidence type="ECO:0000313" key="2">
    <source>
        <dbReference type="Proteomes" id="UP000256512"/>
    </source>
</evidence>
<protein>
    <submittedName>
        <fullName evidence="1">Uncharacterized protein</fullName>
    </submittedName>
</protein>
<dbReference type="Proteomes" id="UP000256512">
    <property type="component" value="Unassembled WGS sequence"/>
</dbReference>